<gene>
    <name evidence="5" type="ORF">POPTR_013G033101</name>
</gene>
<evidence type="ECO:0000256" key="3">
    <source>
        <dbReference type="ARBA" id="ARBA00023315"/>
    </source>
</evidence>
<dbReference type="InterPro" id="IPR029058">
    <property type="entry name" value="AB_hydrolase_fold"/>
</dbReference>
<evidence type="ECO:0000313" key="6">
    <source>
        <dbReference type="Proteomes" id="UP000006729"/>
    </source>
</evidence>
<name>A0A3N7GR59_POPTR</name>
<protein>
    <recommendedName>
        <fullName evidence="4">Acyltransferase</fullName>
        <ecNumber evidence="4">2.3.1.-</ecNumber>
    </recommendedName>
</protein>
<dbReference type="GO" id="GO:0005789">
    <property type="term" value="C:endoplasmic reticulum membrane"/>
    <property type="evidence" value="ECO:0007669"/>
    <property type="project" value="UniProtKB-SubCell"/>
</dbReference>
<accession>A0A3N7GR59</accession>
<dbReference type="GO" id="GO:0004144">
    <property type="term" value="F:diacylglycerol O-acyltransferase activity"/>
    <property type="evidence" value="ECO:0007669"/>
    <property type="project" value="UniProtKB-ARBA"/>
</dbReference>
<reference evidence="5 6" key="1">
    <citation type="journal article" date="2006" name="Science">
        <title>The genome of black cottonwood, Populus trichocarpa (Torr. &amp; Gray).</title>
        <authorList>
            <person name="Tuskan G.A."/>
            <person name="Difazio S."/>
            <person name="Jansson S."/>
            <person name="Bohlmann J."/>
            <person name="Grigoriev I."/>
            <person name="Hellsten U."/>
            <person name="Putnam N."/>
            <person name="Ralph S."/>
            <person name="Rombauts S."/>
            <person name="Salamov A."/>
            <person name="Schein J."/>
            <person name="Sterck L."/>
            <person name="Aerts A."/>
            <person name="Bhalerao R.R."/>
            <person name="Bhalerao R.P."/>
            <person name="Blaudez D."/>
            <person name="Boerjan W."/>
            <person name="Brun A."/>
            <person name="Brunner A."/>
            <person name="Busov V."/>
            <person name="Campbell M."/>
            <person name="Carlson J."/>
            <person name="Chalot M."/>
            <person name="Chapman J."/>
            <person name="Chen G.L."/>
            <person name="Cooper D."/>
            <person name="Coutinho P.M."/>
            <person name="Couturier J."/>
            <person name="Covert S."/>
            <person name="Cronk Q."/>
            <person name="Cunningham R."/>
            <person name="Davis J."/>
            <person name="Degroeve S."/>
            <person name="Dejardin A."/>
            <person name="Depamphilis C."/>
            <person name="Detter J."/>
            <person name="Dirks B."/>
            <person name="Dubchak I."/>
            <person name="Duplessis S."/>
            <person name="Ehlting J."/>
            <person name="Ellis B."/>
            <person name="Gendler K."/>
            <person name="Goodstein D."/>
            <person name="Gribskov M."/>
            <person name="Grimwood J."/>
            <person name="Groover A."/>
            <person name="Gunter L."/>
            <person name="Hamberger B."/>
            <person name="Heinze B."/>
            <person name="Helariutta Y."/>
            <person name="Henrissat B."/>
            <person name="Holligan D."/>
            <person name="Holt R."/>
            <person name="Huang W."/>
            <person name="Islam-Faridi N."/>
            <person name="Jones S."/>
            <person name="Jones-Rhoades M."/>
            <person name="Jorgensen R."/>
            <person name="Joshi C."/>
            <person name="Kangasjarvi J."/>
            <person name="Karlsson J."/>
            <person name="Kelleher C."/>
            <person name="Kirkpatrick R."/>
            <person name="Kirst M."/>
            <person name="Kohler A."/>
            <person name="Kalluri U."/>
            <person name="Larimer F."/>
            <person name="Leebens-Mack J."/>
            <person name="Leple J.C."/>
            <person name="Locascio P."/>
            <person name="Lou Y."/>
            <person name="Lucas S."/>
            <person name="Martin F."/>
            <person name="Montanini B."/>
            <person name="Napoli C."/>
            <person name="Nelson D.R."/>
            <person name="Nelson C."/>
            <person name="Nieminen K."/>
            <person name="Nilsson O."/>
            <person name="Pereda V."/>
            <person name="Peter G."/>
            <person name="Philippe R."/>
            <person name="Pilate G."/>
            <person name="Poliakov A."/>
            <person name="Razumovskaya J."/>
            <person name="Richardson P."/>
            <person name="Rinaldi C."/>
            <person name="Ritland K."/>
            <person name="Rouze P."/>
            <person name="Ryaboy D."/>
            <person name="Schmutz J."/>
            <person name="Schrader J."/>
            <person name="Segerman B."/>
            <person name="Shin H."/>
            <person name="Siddiqui A."/>
            <person name="Sterky F."/>
            <person name="Terry A."/>
            <person name="Tsai C.J."/>
            <person name="Uberbacher E."/>
            <person name="Unneberg P."/>
            <person name="Vahala J."/>
            <person name="Wall K."/>
            <person name="Wessler S."/>
            <person name="Yang G."/>
            <person name="Yin T."/>
            <person name="Douglas C."/>
            <person name="Marra M."/>
            <person name="Sandberg G."/>
            <person name="Van de Peer Y."/>
            <person name="Rokhsar D."/>
        </authorList>
    </citation>
    <scope>NUCLEOTIDE SEQUENCE [LARGE SCALE GENOMIC DNA]</scope>
    <source>
        <strain evidence="6">cv. Nisqually</strain>
    </source>
</reference>
<dbReference type="InterPro" id="IPR007130">
    <property type="entry name" value="DAGAT"/>
</dbReference>
<evidence type="ECO:0000256" key="4">
    <source>
        <dbReference type="RuleBase" id="RU367023"/>
    </source>
</evidence>
<sequence>MAMVGVEDRLPSRLKIGKLYQNLMALLHNLSVVADIIPKDTLVWKMKLLRSAADYANSCLHNVKAEVLLLASEKDRLLPSRDEALRLKSLLQNCTVRNFKANGHAILLEDGVGLLTAIKGTSKYRRSKRIDFVSDYLPPSTSEFKSFFEEAYGLLLYAAGSTMFSTLEDGKIVKGLAGVPNEGPVLLVGYHMLMAFDIYPLGEGFLREKNIMVRGLGHPDLFTGKLEDSSNEFAYAEWIRVMGTVAGTASNLFKLLSTKSHVVLYPGGARESLHNKGEEYKLFWPDQQEFVRTAARFGATIVPFGTVGEDDLTHLVLDYHDMMKIPIVSDYIREVNSKATRIRDNSKGEVANQQVYIPGVLPKLPGRFYYLFGKPIKTKGMEDMLRDRENANQLYLHVKSEVENNIAYLLKKREEDPYRSLINRTIYQALHSPSSNVPTFDP</sequence>
<keyword evidence="2 4" id="KW-0808">Transferase</keyword>
<dbReference type="GO" id="GO:0016020">
    <property type="term" value="C:membrane"/>
    <property type="evidence" value="ECO:0000318"/>
    <property type="project" value="GO_Central"/>
</dbReference>
<dbReference type="GO" id="GO:0019432">
    <property type="term" value="P:triglyceride biosynthetic process"/>
    <property type="evidence" value="ECO:0007669"/>
    <property type="project" value="UniProtKB-ARBA"/>
</dbReference>
<dbReference type="Pfam" id="PF03982">
    <property type="entry name" value="DAGAT"/>
    <property type="match status" value="1"/>
</dbReference>
<dbReference type="CDD" id="cd07987">
    <property type="entry name" value="LPLAT_MGAT-like"/>
    <property type="match status" value="1"/>
</dbReference>
<dbReference type="STRING" id="3694.A0A3N7GR59"/>
<dbReference type="PANTHER" id="PTHR22753">
    <property type="entry name" value="TRANSMEMBRANE PROTEIN 68"/>
    <property type="match status" value="1"/>
</dbReference>
<dbReference type="AlphaFoldDB" id="A0A3N7GR59"/>
<dbReference type="EC" id="2.3.1.-" evidence="4"/>
<evidence type="ECO:0000256" key="2">
    <source>
        <dbReference type="ARBA" id="ARBA00022679"/>
    </source>
</evidence>
<dbReference type="PANTHER" id="PTHR22753:SF14">
    <property type="entry name" value="MONOACYLGLYCEROL_DIACYLGLYCEROL O-ACYLTRANSFERASE"/>
    <property type="match status" value="1"/>
</dbReference>
<dbReference type="SUPFAM" id="SSF53474">
    <property type="entry name" value="alpha/beta-Hydrolases"/>
    <property type="match status" value="1"/>
</dbReference>
<proteinExistence type="inferred from homology"/>
<keyword evidence="3" id="KW-0012">Acyltransferase</keyword>
<evidence type="ECO:0000256" key="1">
    <source>
        <dbReference type="ARBA" id="ARBA00005420"/>
    </source>
</evidence>
<dbReference type="Gene3D" id="3.40.50.1820">
    <property type="entry name" value="alpha/beta hydrolase"/>
    <property type="match status" value="1"/>
</dbReference>
<dbReference type="InParanoid" id="A0A3N7GR59"/>
<comment type="subcellular location">
    <subcellularLocation>
        <location evidence="4">Endoplasmic reticulum membrane</location>
        <topology evidence="4">Multi-pass membrane protein</topology>
    </subcellularLocation>
</comment>
<dbReference type="Proteomes" id="UP000006729">
    <property type="component" value="Chromosome 13"/>
</dbReference>
<keyword evidence="6" id="KW-1185">Reference proteome</keyword>
<keyword evidence="4" id="KW-0256">Endoplasmic reticulum</keyword>
<organism evidence="5 6">
    <name type="scientific">Populus trichocarpa</name>
    <name type="common">Western balsam poplar</name>
    <name type="synonym">Populus balsamifera subsp. trichocarpa</name>
    <dbReference type="NCBI Taxonomy" id="3694"/>
    <lineage>
        <taxon>Eukaryota</taxon>
        <taxon>Viridiplantae</taxon>
        <taxon>Streptophyta</taxon>
        <taxon>Embryophyta</taxon>
        <taxon>Tracheophyta</taxon>
        <taxon>Spermatophyta</taxon>
        <taxon>Magnoliopsida</taxon>
        <taxon>eudicotyledons</taxon>
        <taxon>Gunneridae</taxon>
        <taxon>Pentapetalae</taxon>
        <taxon>rosids</taxon>
        <taxon>fabids</taxon>
        <taxon>Malpighiales</taxon>
        <taxon>Salicaceae</taxon>
        <taxon>Saliceae</taxon>
        <taxon>Populus</taxon>
    </lineage>
</organism>
<dbReference type="EMBL" id="CM009302">
    <property type="protein sequence ID" value="RQO98941.1"/>
    <property type="molecule type" value="Genomic_DNA"/>
</dbReference>
<evidence type="ECO:0000313" key="5">
    <source>
        <dbReference type="EMBL" id="RQO98941.1"/>
    </source>
</evidence>
<comment type="similarity">
    <text evidence="1 4">Belongs to the diacylglycerol acyltransferase family.</text>
</comment>